<protein>
    <submittedName>
        <fullName evidence="1">Uncharacterized protein</fullName>
    </submittedName>
</protein>
<dbReference type="Proteomes" id="UP000660708">
    <property type="component" value="Unassembled WGS sequence"/>
</dbReference>
<comment type="caution">
    <text evidence="1">The sequence shown here is derived from an EMBL/GenBank/DDBJ whole genome shotgun (WGS) entry which is preliminary data.</text>
</comment>
<accession>A0A8I0MVM5</accession>
<keyword evidence="2" id="KW-1185">Reference proteome</keyword>
<name>A0A8I0MVM5_9GAMM</name>
<evidence type="ECO:0000313" key="1">
    <source>
        <dbReference type="EMBL" id="MBE0346313.1"/>
    </source>
</evidence>
<sequence>MSIKKDRCFARLRIDVGYMNTPIPILSFYAAQRVYWEYLAICL</sequence>
<proteinExistence type="predicted"/>
<dbReference type="EMBL" id="AQHF01000020">
    <property type="protein sequence ID" value="MBE0346313.1"/>
    <property type="molecule type" value="Genomic_DNA"/>
</dbReference>
<evidence type="ECO:0000313" key="2">
    <source>
        <dbReference type="Proteomes" id="UP000660708"/>
    </source>
</evidence>
<dbReference type="AlphaFoldDB" id="A0A8I0MVM5"/>
<reference evidence="1 2" key="1">
    <citation type="submission" date="2015-06" db="EMBL/GenBank/DDBJ databases">
        <title>Genome sequence of Pseudoalteromonas peptidolytica.</title>
        <authorList>
            <person name="Xie B.-B."/>
            <person name="Rong J.-C."/>
            <person name="Qin Q.-L."/>
            <person name="Zhang Y.-Z."/>
        </authorList>
    </citation>
    <scope>NUCLEOTIDE SEQUENCE [LARGE SCALE GENOMIC DNA]</scope>
    <source>
        <strain evidence="1 2">F12-50-A1</strain>
    </source>
</reference>
<organism evidence="1 2">
    <name type="scientific">Pseudoalteromonas peptidolytica F12-50-A1</name>
    <dbReference type="NCBI Taxonomy" id="1315280"/>
    <lineage>
        <taxon>Bacteria</taxon>
        <taxon>Pseudomonadati</taxon>
        <taxon>Pseudomonadota</taxon>
        <taxon>Gammaproteobacteria</taxon>
        <taxon>Alteromonadales</taxon>
        <taxon>Pseudoalteromonadaceae</taxon>
        <taxon>Pseudoalteromonas</taxon>
    </lineage>
</organism>
<gene>
    <name evidence="1" type="ORF">PPEP_a1401</name>
</gene>